<proteinExistence type="predicted"/>
<dbReference type="AlphaFoldDB" id="A0A562TI69"/>
<dbReference type="EMBL" id="VLLF01000001">
    <property type="protein sequence ID" value="TWI93361.1"/>
    <property type="molecule type" value="Genomic_DNA"/>
</dbReference>
<evidence type="ECO:0000313" key="2">
    <source>
        <dbReference type="EMBL" id="TWI93361.1"/>
    </source>
</evidence>
<feature type="domain" description="VOC" evidence="1">
    <location>
        <begin position="8"/>
        <end position="126"/>
    </location>
</feature>
<dbReference type="Proteomes" id="UP000320593">
    <property type="component" value="Unassembled WGS sequence"/>
</dbReference>
<reference evidence="2 3" key="1">
    <citation type="submission" date="2019-07" db="EMBL/GenBank/DDBJ databases">
        <title>Genomic Encyclopedia of Archaeal and Bacterial Type Strains, Phase II (KMG-II): from individual species to whole genera.</title>
        <authorList>
            <person name="Goeker M."/>
        </authorList>
    </citation>
    <scope>NUCLEOTIDE SEQUENCE [LARGE SCALE GENOMIC DNA]</scope>
    <source>
        <strain evidence="2 3">ATCC BAA-252</strain>
    </source>
</reference>
<accession>A0A562TI69</accession>
<dbReference type="Gene3D" id="3.10.180.10">
    <property type="entry name" value="2,3-Dihydroxybiphenyl 1,2-Dioxygenase, domain 1"/>
    <property type="match status" value="1"/>
</dbReference>
<comment type="caution">
    <text evidence="2">The sequence shown here is derived from an EMBL/GenBank/DDBJ whole genome shotgun (WGS) entry which is preliminary data.</text>
</comment>
<dbReference type="CDD" id="cd06587">
    <property type="entry name" value="VOC"/>
    <property type="match status" value="1"/>
</dbReference>
<sequence>MSKELLTGIEGVFVPVSDPEVSARWYQETLGCELRSIEPDAAVVKLSSKAPTVLCLVRTTPPQKMVFPQNEFGVGKYINFLVEDFDAVRQTLKQKNVSMGSVGGEGSFGFFTFYDPDGNPLGVCQSL</sequence>
<dbReference type="InterPro" id="IPR037523">
    <property type="entry name" value="VOC_core"/>
</dbReference>
<dbReference type="InterPro" id="IPR029068">
    <property type="entry name" value="Glyas_Bleomycin-R_OHBP_Dase"/>
</dbReference>
<name>A0A562TI69_9HYPH</name>
<evidence type="ECO:0000313" key="3">
    <source>
        <dbReference type="Proteomes" id="UP000320593"/>
    </source>
</evidence>
<dbReference type="PROSITE" id="PS51819">
    <property type="entry name" value="VOC"/>
    <property type="match status" value="1"/>
</dbReference>
<protein>
    <submittedName>
        <fullName evidence="2">Catechol 2,3-dioxygenase-like lactoylglutathione lyase family enzyme</fullName>
    </submittedName>
</protein>
<dbReference type="SUPFAM" id="SSF54593">
    <property type="entry name" value="Glyoxalase/Bleomycin resistance protein/Dihydroxybiphenyl dioxygenase"/>
    <property type="match status" value="1"/>
</dbReference>
<keyword evidence="3" id="KW-1185">Reference proteome</keyword>
<dbReference type="InterPro" id="IPR004360">
    <property type="entry name" value="Glyas_Fos-R_dOase_dom"/>
</dbReference>
<keyword evidence="2" id="KW-0223">Dioxygenase</keyword>
<dbReference type="GO" id="GO:0016829">
    <property type="term" value="F:lyase activity"/>
    <property type="evidence" value="ECO:0007669"/>
    <property type="project" value="UniProtKB-KW"/>
</dbReference>
<gene>
    <name evidence="2" type="ORF">JM93_00917</name>
</gene>
<keyword evidence="2" id="KW-0456">Lyase</keyword>
<dbReference type="Pfam" id="PF00903">
    <property type="entry name" value="Glyoxalase"/>
    <property type="match status" value="1"/>
</dbReference>
<dbReference type="RefSeq" id="WP_208994925.1">
    <property type="nucleotide sequence ID" value="NZ_SMLY01000059.1"/>
</dbReference>
<keyword evidence="2" id="KW-0560">Oxidoreductase</keyword>
<dbReference type="GO" id="GO:0051213">
    <property type="term" value="F:dioxygenase activity"/>
    <property type="evidence" value="ECO:0007669"/>
    <property type="project" value="UniProtKB-KW"/>
</dbReference>
<organism evidence="2 3">
    <name type="scientific">Roseibium hamelinense</name>
    <dbReference type="NCBI Taxonomy" id="150831"/>
    <lineage>
        <taxon>Bacteria</taxon>
        <taxon>Pseudomonadati</taxon>
        <taxon>Pseudomonadota</taxon>
        <taxon>Alphaproteobacteria</taxon>
        <taxon>Hyphomicrobiales</taxon>
        <taxon>Stappiaceae</taxon>
        <taxon>Roseibium</taxon>
    </lineage>
</organism>
<evidence type="ECO:0000259" key="1">
    <source>
        <dbReference type="PROSITE" id="PS51819"/>
    </source>
</evidence>